<reference evidence="3" key="2">
    <citation type="submission" date="2016-02" db="EMBL/GenBank/DDBJ databases">
        <title>Draft genome sequence of five rapidly growing Mycobacterium species.</title>
        <authorList>
            <person name="Katahira K."/>
            <person name="Gotou Y."/>
            <person name="Iida K."/>
            <person name="Ogura Y."/>
            <person name="Hayashi T."/>
        </authorList>
    </citation>
    <scope>NUCLEOTIDE SEQUENCE [LARGE SCALE GENOMIC DNA]</scope>
    <source>
        <strain evidence="3">JCM6362</strain>
    </source>
</reference>
<proteinExistence type="predicted"/>
<dbReference type="STRING" id="1797.RMCT_2975"/>
<organism evidence="2 3">
    <name type="scientific">Mycolicibacterium thermoresistibile</name>
    <name type="common">Mycobacterium thermoresistibile</name>
    <dbReference type="NCBI Taxonomy" id="1797"/>
    <lineage>
        <taxon>Bacteria</taxon>
        <taxon>Bacillati</taxon>
        <taxon>Actinomycetota</taxon>
        <taxon>Actinomycetes</taxon>
        <taxon>Mycobacteriales</taxon>
        <taxon>Mycobacteriaceae</taxon>
        <taxon>Mycolicibacterium</taxon>
    </lineage>
</organism>
<feature type="region of interest" description="Disordered" evidence="1">
    <location>
        <begin position="35"/>
        <end position="88"/>
    </location>
</feature>
<sequence length="135" mass="13979">MPDLALDRVWAGFDFEELSCDELDDAVEPLSAQATAVPPVATATPTPSATARAPTRPTNADALVPGPSGPEARVPEARVPEPSVSEPRVIESIVHTPVVGGSEHVIVSGGRDVSASAGARLADDPHRIGYYPGHI</sequence>
<comment type="caution">
    <text evidence="2">The sequence shown here is derived from an EMBL/GenBank/DDBJ whole genome shotgun (WGS) entry which is preliminary data.</text>
</comment>
<dbReference type="AlphaFoldDB" id="A0A100XG71"/>
<evidence type="ECO:0000256" key="1">
    <source>
        <dbReference type="SAM" id="MobiDB-lite"/>
    </source>
</evidence>
<evidence type="ECO:0000313" key="3">
    <source>
        <dbReference type="Proteomes" id="UP000069654"/>
    </source>
</evidence>
<reference evidence="2 3" key="1">
    <citation type="journal article" date="2016" name="Genome Announc.">
        <title>Draft Genome Sequences of Five Rapidly Growing Mycobacterium Species, M. thermoresistibile, M. fortuitum subsp. acetamidolyticum, M. canariasense, M. brisbanense, and M. novocastrense.</title>
        <authorList>
            <person name="Katahira K."/>
            <person name="Ogura Y."/>
            <person name="Gotoh Y."/>
            <person name="Hayashi T."/>
        </authorList>
    </citation>
    <scope>NUCLEOTIDE SEQUENCE [LARGE SCALE GENOMIC DNA]</scope>
    <source>
        <strain evidence="2 3">JCM6362</strain>
    </source>
</reference>
<accession>A0A100XG71</accession>
<dbReference type="EMBL" id="BCTB01000027">
    <property type="protein sequence ID" value="GAT16006.1"/>
    <property type="molecule type" value="Genomic_DNA"/>
</dbReference>
<protein>
    <submittedName>
        <fullName evidence="2">Uncharacterized protein</fullName>
    </submittedName>
</protein>
<evidence type="ECO:0000313" key="2">
    <source>
        <dbReference type="EMBL" id="GAT16006.1"/>
    </source>
</evidence>
<dbReference type="Proteomes" id="UP000069654">
    <property type="component" value="Unassembled WGS sequence"/>
</dbReference>
<name>A0A100XG71_MYCTH</name>
<gene>
    <name evidence="2" type="ORF">RMCT_2975</name>
</gene>
<feature type="compositionally biased region" description="Low complexity" evidence="1">
    <location>
        <begin position="35"/>
        <end position="58"/>
    </location>
</feature>